<dbReference type="Pfam" id="PF00535">
    <property type="entry name" value="Glycos_transf_2"/>
    <property type="match status" value="1"/>
</dbReference>
<evidence type="ECO:0000313" key="6">
    <source>
        <dbReference type="Proteomes" id="UP000191110"/>
    </source>
</evidence>
<evidence type="ECO:0000313" key="5">
    <source>
        <dbReference type="EMBL" id="OOZ42341.1"/>
    </source>
</evidence>
<feature type="domain" description="Glycosyltransferase 2-like" evidence="4">
    <location>
        <begin position="4"/>
        <end position="125"/>
    </location>
</feature>
<sequence>MSLTIITVAYNSHLAISSNLKSLIDSNRFPVVIVDNGSEPESVEAVKKEFSNVNLLEMGQNAGYGRAANAGLSVCDTEYVLLINPDINIDVEMVVKLMQRAKEHKGESPLVAPAVTTDAQTFDGAKERRWISGSIMLIDVEAVREIGLFDENIFLYFEDSDLCQRVIDSGQKILQFTDFLVLHQKGQSCIINSDAQRMKSWHYGWSWSYFKDKHERRGFYMKALRRALIYWIKSVTRLDPMKRLEYGCQARGVLAYLLGRKAFGEQGRPELLP</sequence>
<dbReference type="AlphaFoldDB" id="A0A1T2LB80"/>
<dbReference type="PANTHER" id="PTHR43179">
    <property type="entry name" value="RHAMNOSYLTRANSFERASE WBBL"/>
    <property type="match status" value="1"/>
</dbReference>
<dbReference type="OrthoDB" id="5291101at2"/>
<dbReference type="Gene3D" id="3.90.550.10">
    <property type="entry name" value="Spore Coat Polysaccharide Biosynthesis Protein SpsA, Chain A"/>
    <property type="match status" value="1"/>
</dbReference>
<evidence type="ECO:0000256" key="1">
    <source>
        <dbReference type="ARBA" id="ARBA00006739"/>
    </source>
</evidence>
<evidence type="ECO:0000259" key="4">
    <source>
        <dbReference type="Pfam" id="PF00535"/>
    </source>
</evidence>
<dbReference type="InterPro" id="IPR029044">
    <property type="entry name" value="Nucleotide-diphossugar_trans"/>
</dbReference>
<dbReference type="SUPFAM" id="SSF53448">
    <property type="entry name" value="Nucleotide-diphospho-sugar transferases"/>
    <property type="match status" value="1"/>
</dbReference>
<gene>
    <name evidence="5" type="ORF">BOW53_00430</name>
</gene>
<comment type="caution">
    <text evidence="5">The sequence shown here is derived from an EMBL/GenBank/DDBJ whole genome shotgun (WGS) entry which is preliminary data.</text>
</comment>
<name>A0A1T2LB80_9GAMM</name>
<keyword evidence="6" id="KW-1185">Reference proteome</keyword>
<accession>A0A1T2LB80</accession>
<organism evidence="5 6">
    <name type="scientific">Solemya pervernicosa gill symbiont</name>
    <dbReference type="NCBI Taxonomy" id="642797"/>
    <lineage>
        <taxon>Bacteria</taxon>
        <taxon>Pseudomonadati</taxon>
        <taxon>Pseudomonadota</taxon>
        <taxon>Gammaproteobacteria</taxon>
        <taxon>sulfur-oxidizing symbionts</taxon>
    </lineage>
</organism>
<proteinExistence type="inferred from homology"/>
<evidence type="ECO:0000256" key="3">
    <source>
        <dbReference type="ARBA" id="ARBA00022679"/>
    </source>
</evidence>
<keyword evidence="3" id="KW-0808">Transferase</keyword>
<comment type="similarity">
    <text evidence="1">Belongs to the glycosyltransferase 2 family.</text>
</comment>
<dbReference type="PANTHER" id="PTHR43179:SF12">
    <property type="entry name" value="GALACTOFURANOSYLTRANSFERASE GLFT2"/>
    <property type="match status" value="1"/>
</dbReference>
<dbReference type="EMBL" id="MPRL01000001">
    <property type="protein sequence ID" value="OOZ42341.1"/>
    <property type="molecule type" value="Genomic_DNA"/>
</dbReference>
<dbReference type="CDD" id="cd04186">
    <property type="entry name" value="GT_2_like_c"/>
    <property type="match status" value="1"/>
</dbReference>
<dbReference type="RefSeq" id="WP_078482099.1">
    <property type="nucleotide sequence ID" value="NZ_MPRL01000001.1"/>
</dbReference>
<dbReference type="GO" id="GO:0016757">
    <property type="term" value="F:glycosyltransferase activity"/>
    <property type="evidence" value="ECO:0007669"/>
    <property type="project" value="UniProtKB-KW"/>
</dbReference>
<reference evidence="5 6" key="1">
    <citation type="submission" date="2016-11" db="EMBL/GenBank/DDBJ databases">
        <title>Mixed transmission modes and dynamic genome evolution in an obligate animal-bacterial symbiosis.</title>
        <authorList>
            <person name="Russell S.L."/>
            <person name="Corbett-Detig R.B."/>
            <person name="Cavanaugh C.M."/>
        </authorList>
    </citation>
    <scope>NUCLEOTIDE SEQUENCE [LARGE SCALE GENOMIC DNA]</scope>
    <source>
        <strain evidence="5">Sveles-Q1</strain>
    </source>
</reference>
<evidence type="ECO:0000256" key="2">
    <source>
        <dbReference type="ARBA" id="ARBA00022676"/>
    </source>
</evidence>
<dbReference type="Proteomes" id="UP000191110">
    <property type="component" value="Unassembled WGS sequence"/>
</dbReference>
<dbReference type="InterPro" id="IPR001173">
    <property type="entry name" value="Glyco_trans_2-like"/>
</dbReference>
<keyword evidence="2" id="KW-0328">Glycosyltransferase</keyword>
<protein>
    <recommendedName>
        <fullName evidence="4">Glycosyltransferase 2-like domain-containing protein</fullName>
    </recommendedName>
</protein>